<keyword evidence="2" id="KW-1185">Reference proteome</keyword>
<evidence type="ECO:0000313" key="2">
    <source>
        <dbReference type="Proteomes" id="UP000271624"/>
    </source>
</evidence>
<dbReference type="RefSeq" id="WP_127083917.1">
    <property type="nucleotide sequence ID" value="NZ_RSCL01000015.1"/>
</dbReference>
<reference evidence="1" key="1">
    <citation type="submission" date="2018-12" db="EMBL/GenBank/DDBJ databases">
        <authorList>
            <person name="Will S."/>
            <person name="Neumann-Schaal M."/>
            <person name="Henke P."/>
        </authorList>
    </citation>
    <scope>NUCLEOTIDE SEQUENCE</scope>
    <source>
        <strain evidence="1">PCC 7102</strain>
    </source>
</reference>
<gene>
    <name evidence="1" type="ORF">DSM106972_056490</name>
</gene>
<reference evidence="1" key="2">
    <citation type="journal article" date="2019" name="Genome Biol. Evol.">
        <title>Day and night: Metabolic profiles and evolutionary relationships of six axenic non-marine cyanobacteria.</title>
        <authorList>
            <person name="Will S.E."/>
            <person name="Henke P."/>
            <person name="Boedeker C."/>
            <person name="Huang S."/>
            <person name="Brinkmann H."/>
            <person name="Rohde M."/>
            <person name="Jarek M."/>
            <person name="Friedl T."/>
            <person name="Seufert S."/>
            <person name="Schumacher M."/>
            <person name="Overmann J."/>
            <person name="Neumann-Schaal M."/>
            <person name="Petersen J."/>
        </authorList>
    </citation>
    <scope>NUCLEOTIDE SEQUENCE [LARGE SCALE GENOMIC DNA]</scope>
    <source>
        <strain evidence="1">PCC 7102</strain>
    </source>
</reference>
<dbReference type="AlphaFoldDB" id="A0A433V9L1"/>
<dbReference type="Proteomes" id="UP000271624">
    <property type="component" value="Unassembled WGS sequence"/>
</dbReference>
<accession>A0A433V9L1</accession>
<organism evidence="1 2">
    <name type="scientific">Dulcicalothrix desertica PCC 7102</name>
    <dbReference type="NCBI Taxonomy" id="232991"/>
    <lineage>
        <taxon>Bacteria</taxon>
        <taxon>Bacillati</taxon>
        <taxon>Cyanobacteriota</taxon>
        <taxon>Cyanophyceae</taxon>
        <taxon>Nostocales</taxon>
        <taxon>Calotrichaceae</taxon>
        <taxon>Dulcicalothrix</taxon>
    </lineage>
</organism>
<evidence type="ECO:0000313" key="1">
    <source>
        <dbReference type="EMBL" id="RUT02729.1"/>
    </source>
</evidence>
<dbReference type="EMBL" id="RSCL01000015">
    <property type="protein sequence ID" value="RUT02729.1"/>
    <property type="molecule type" value="Genomic_DNA"/>
</dbReference>
<protein>
    <submittedName>
        <fullName evidence="1">Uncharacterized protein</fullName>
    </submittedName>
</protein>
<dbReference type="OrthoDB" id="9995597at2"/>
<proteinExistence type="predicted"/>
<name>A0A433V9L1_9CYAN</name>
<comment type="caution">
    <text evidence="1">The sequence shown here is derived from an EMBL/GenBank/DDBJ whole genome shotgun (WGS) entry which is preliminary data.</text>
</comment>
<sequence>MLSTDLLQFDITSLPEFTLGKDLSQILNVGAATLHRYQRMAKILIEDYRETHTERLPLTRYQCWVLIQINDAFKVFKNKKFIVDKIKASPADFSKYAYRKQTGFKH</sequence>